<dbReference type="Pfam" id="PF00503">
    <property type="entry name" value="G-alpha"/>
    <property type="match status" value="1"/>
</dbReference>
<accession>X6P1L4</accession>
<evidence type="ECO:0000256" key="1">
    <source>
        <dbReference type="ARBA" id="ARBA00022723"/>
    </source>
</evidence>
<dbReference type="GO" id="GO:0003924">
    <property type="term" value="F:GTPase activity"/>
    <property type="evidence" value="ECO:0007669"/>
    <property type="project" value="InterPro"/>
</dbReference>
<dbReference type="SUPFAM" id="SSF47895">
    <property type="entry name" value="Transducin (alpha subunit), insertion domain"/>
    <property type="match status" value="1"/>
</dbReference>
<name>X6P1L4_RETFI</name>
<sequence length="359" mass="41175">MGCCLGSPRDNKDREVQREIEKDKAQEARVHKLLLLGAGGSGKSTFFKQLKQLHGDGYSARDKEGYRKQIYGQVIESMQILIRQCKLVTGELSDEEHEVDERTENLREGIKDDEIEQYKIDEQFAESCKYIQDLANGSAVMNEQLAGHVKLLWTKSTAIRKMFDHRNKICVPDSTQHFLDEIDIIARTNFDPATTDILLVRYRTTGMTEKEFKINGAIFKICDVGGQRSERKKWINFFDGVTAVLFVVSLACYDEVPFEDVSDLDANVELGNNMLESIKVFEETLAFSCFEKTGFILFFNKADLMREKIKQTPITSAFPNYKGPQEFQPAVDYIQNFFIRLNTNSERETLLSVSLIFFL</sequence>
<feature type="binding site" evidence="5">
    <location>
        <begin position="173"/>
        <end position="174"/>
    </location>
    <ligand>
        <name>GTP</name>
        <dbReference type="ChEBI" id="CHEBI:37565"/>
    </ligand>
</feature>
<dbReference type="GO" id="GO:0046872">
    <property type="term" value="F:metal ion binding"/>
    <property type="evidence" value="ECO:0007669"/>
    <property type="project" value="UniProtKB-KW"/>
</dbReference>
<dbReference type="OrthoDB" id="5817230at2759"/>
<dbReference type="InterPro" id="IPR011025">
    <property type="entry name" value="GproteinA_insert"/>
</dbReference>
<feature type="binding site" evidence="6">
    <location>
        <position position="204"/>
    </location>
    <ligand>
        <name>Mg(2+)</name>
        <dbReference type="ChEBI" id="CHEBI:18420"/>
    </ligand>
</feature>
<evidence type="ECO:0000256" key="3">
    <source>
        <dbReference type="ARBA" id="ARBA00023134"/>
    </source>
</evidence>
<evidence type="ECO:0000256" key="4">
    <source>
        <dbReference type="ARBA" id="ARBA00023224"/>
    </source>
</evidence>
<feature type="binding site" evidence="6">
    <location>
        <position position="44"/>
    </location>
    <ligand>
        <name>Mg(2+)</name>
        <dbReference type="ChEBI" id="CHEBI:18420"/>
    </ligand>
</feature>
<evidence type="ECO:0000313" key="8">
    <source>
        <dbReference type="Proteomes" id="UP000023152"/>
    </source>
</evidence>
<evidence type="ECO:0000256" key="2">
    <source>
        <dbReference type="ARBA" id="ARBA00022741"/>
    </source>
</evidence>
<keyword evidence="2 5" id="KW-0547">Nucleotide-binding</keyword>
<dbReference type="PROSITE" id="PS51882">
    <property type="entry name" value="G_ALPHA"/>
    <property type="match status" value="1"/>
</dbReference>
<reference evidence="7 8" key="1">
    <citation type="journal article" date="2013" name="Curr. Biol.">
        <title>The Genome of the Foraminiferan Reticulomyxa filosa.</title>
        <authorList>
            <person name="Glockner G."/>
            <person name="Hulsmann N."/>
            <person name="Schleicher M."/>
            <person name="Noegel A.A."/>
            <person name="Eichinger L."/>
            <person name="Gallinger C."/>
            <person name="Pawlowski J."/>
            <person name="Sierra R."/>
            <person name="Euteneuer U."/>
            <person name="Pillet L."/>
            <person name="Moustafa A."/>
            <person name="Platzer M."/>
            <person name="Groth M."/>
            <person name="Szafranski K."/>
            <person name="Schliwa M."/>
        </authorList>
    </citation>
    <scope>NUCLEOTIDE SEQUENCE [LARGE SCALE GENOMIC DNA]</scope>
</reference>
<comment type="caution">
    <text evidence="7">The sequence shown here is derived from an EMBL/GenBank/DDBJ whole genome shotgun (WGS) entry which is preliminary data.</text>
</comment>
<organism evidence="7 8">
    <name type="scientific">Reticulomyxa filosa</name>
    <dbReference type="NCBI Taxonomy" id="46433"/>
    <lineage>
        <taxon>Eukaryota</taxon>
        <taxon>Sar</taxon>
        <taxon>Rhizaria</taxon>
        <taxon>Retaria</taxon>
        <taxon>Foraminifera</taxon>
        <taxon>Monothalamids</taxon>
        <taxon>Reticulomyxidae</taxon>
        <taxon>Reticulomyxa</taxon>
    </lineage>
</organism>
<protein>
    <submittedName>
        <fullName evidence="7">ODoRant response abnormal family member (Odr-3)</fullName>
    </submittedName>
</protein>
<evidence type="ECO:0000313" key="7">
    <source>
        <dbReference type="EMBL" id="ETO32033.1"/>
    </source>
</evidence>
<proteinExistence type="predicted"/>
<keyword evidence="8" id="KW-1185">Reference proteome</keyword>
<feature type="binding site" evidence="5">
    <location>
        <begin position="300"/>
        <end position="303"/>
    </location>
    <ligand>
        <name>GTP</name>
        <dbReference type="ChEBI" id="CHEBI:37565"/>
    </ligand>
</feature>
<dbReference type="PANTHER" id="PTHR10218:SF302">
    <property type="entry name" value="GUANINE NUCLEOTIDE-BINDING PROTEIN ALPHA-5 SUBUNIT"/>
    <property type="match status" value="1"/>
</dbReference>
<dbReference type="GO" id="GO:0001664">
    <property type="term" value="F:G protein-coupled receptor binding"/>
    <property type="evidence" value="ECO:0007669"/>
    <property type="project" value="TreeGrafter"/>
</dbReference>
<feature type="binding site" evidence="5">
    <location>
        <begin position="223"/>
        <end position="227"/>
    </location>
    <ligand>
        <name>GTP</name>
        <dbReference type="ChEBI" id="CHEBI:37565"/>
    </ligand>
</feature>
<dbReference type="InterPro" id="IPR027417">
    <property type="entry name" value="P-loop_NTPase"/>
</dbReference>
<dbReference type="CDD" id="cd00066">
    <property type="entry name" value="G-alpha"/>
    <property type="match status" value="1"/>
</dbReference>
<dbReference type="SMART" id="SM00275">
    <property type="entry name" value="G_alpha"/>
    <property type="match status" value="1"/>
</dbReference>
<dbReference type="GO" id="GO:0031683">
    <property type="term" value="F:G-protein beta/gamma-subunit complex binding"/>
    <property type="evidence" value="ECO:0007669"/>
    <property type="project" value="InterPro"/>
</dbReference>
<dbReference type="EMBL" id="ASPP01004526">
    <property type="protein sequence ID" value="ETO32033.1"/>
    <property type="molecule type" value="Genomic_DNA"/>
</dbReference>
<dbReference type="GO" id="GO:0007188">
    <property type="term" value="P:adenylate cyclase-modulating G protein-coupled receptor signaling pathway"/>
    <property type="evidence" value="ECO:0007669"/>
    <property type="project" value="TreeGrafter"/>
</dbReference>
<dbReference type="Gene3D" id="3.40.50.300">
    <property type="entry name" value="P-loop containing nucleotide triphosphate hydrolases"/>
    <property type="match status" value="1"/>
</dbReference>
<feature type="binding site" evidence="5">
    <location>
        <begin position="198"/>
        <end position="204"/>
    </location>
    <ligand>
        <name>GTP</name>
        <dbReference type="ChEBI" id="CHEBI:37565"/>
    </ligand>
</feature>
<dbReference type="GO" id="GO:0005525">
    <property type="term" value="F:GTP binding"/>
    <property type="evidence" value="ECO:0007669"/>
    <property type="project" value="UniProtKB-KW"/>
</dbReference>
<dbReference type="FunFam" id="3.40.50.300:FF:000692">
    <property type="entry name" value="Guanine nucleotide-binding protein subunit alpha"/>
    <property type="match status" value="1"/>
</dbReference>
<dbReference type="Proteomes" id="UP000023152">
    <property type="component" value="Unassembled WGS sequence"/>
</dbReference>
<dbReference type="AlphaFoldDB" id="X6P1L4"/>
<dbReference type="PANTHER" id="PTHR10218">
    <property type="entry name" value="GTP-BINDING PROTEIN ALPHA SUBUNIT"/>
    <property type="match status" value="1"/>
</dbReference>
<dbReference type="PRINTS" id="PR00318">
    <property type="entry name" value="GPROTEINA"/>
</dbReference>
<dbReference type="InterPro" id="IPR001019">
    <property type="entry name" value="Gprotein_alpha_su"/>
</dbReference>
<keyword evidence="3 5" id="KW-0342">GTP-binding</keyword>
<keyword evidence="4" id="KW-0807">Transducer</keyword>
<gene>
    <name evidence="7" type="ORF">RFI_05081</name>
</gene>
<dbReference type="GO" id="GO:0005834">
    <property type="term" value="C:heterotrimeric G-protein complex"/>
    <property type="evidence" value="ECO:0007669"/>
    <property type="project" value="TreeGrafter"/>
</dbReference>
<evidence type="ECO:0000256" key="5">
    <source>
        <dbReference type="PIRSR" id="PIRSR601019-1"/>
    </source>
</evidence>
<dbReference type="GO" id="GO:0005737">
    <property type="term" value="C:cytoplasm"/>
    <property type="evidence" value="ECO:0007669"/>
    <property type="project" value="TreeGrafter"/>
</dbReference>
<dbReference type="Gene3D" id="1.10.400.10">
    <property type="entry name" value="GI Alpha 1, domain 2-like"/>
    <property type="match status" value="1"/>
</dbReference>
<keyword evidence="1 6" id="KW-0479">Metal-binding</keyword>
<dbReference type="SUPFAM" id="SSF52540">
    <property type="entry name" value="P-loop containing nucleoside triphosphate hydrolases"/>
    <property type="match status" value="1"/>
</dbReference>
<evidence type="ECO:0000256" key="6">
    <source>
        <dbReference type="PIRSR" id="PIRSR601019-2"/>
    </source>
</evidence>
<keyword evidence="6" id="KW-0460">Magnesium</keyword>